<dbReference type="Proteomes" id="UP000317926">
    <property type="component" value="Unassembled WGS sequence"/>
</dbReference>
<reference evidence="2 3" key="1">
    <citation type="submission" date="2019-01" db="EMBL/GenBank/DDBJ databases">
        <title>Comparative genomic analysis identifies haemin-independent Haemophilus haemolyticus: a formal re-classification of Haemophilus intermedius.</title>
        <authorList>
            <person name="Harris T.M."/>
            <person name="Price E.P."/>
            <person name="Sarovich D.S."/>
            <person name="Norskov-Lauritsen N."/>
            <person name="Beissbarth J."/>
            <person name="Chang A.B."/>
            <person name="Smith-Vaughan H.C."/>
        </authorList>
    </citation>
    <scope>NUCLEOTIDE SEQUENCE [LARGE SCALE GENOMIC DNA]</scope>
    <source>
        <strain evidence="2 3">PN24</strain>
    </source>
</reference>
<feature type="transmembrane region" description="Helical" evidence="1">
    <location>
        <begin position="213"/>
        <end position="238"/>
    </location>
</feature>
<dbReference type="RefSeq" id="WP_140518402.1">
    <property type="nucleotide sequence ID" value="NZ_JACBKC010000001.1"/>
</dbReference>
<keyword evidence="1" id="KW-0472">Membrane</keyword>
<sequence length="245" mass="27982">MQINFTHILQDSWNFFRNQQKIMFQFVLILFIAQNVGALLSSPLNNESHSNLSELVNINIENIAFSIAITQLLTSFISAWGLISIHSISQQNYQTLTKAFTLALRRFLGVIVLNLLMTAPMLLGLSEAFAALLTKSSPSIISLIAMLVGIWFFVRLNLTAVHYLSTQDDIKQTIQKIWIKGRSRKNVLFIYTLLVYFLAPILVFQLTTFSNNVLFDMVIGILSAILNIFMLVITYRFYSLFIKEE</sequence>
<feature type="transmembrane region" description="Helical" evidence="1">
    <location>
        <begin position="107"/>
        <end position="134"/>
    </location>
</feature>
<feature type="transmembrane region" description="Helical" evidence="1">
    <location>
        <begin position="140"/>
        <end position="165"/>
    </location>
</feature>
<feature type="transmembrane region" description="Helical" evidence="1">
    <location>
        <begin position="186"/>
        <end position="207"/>
    </location>
</feature>
<keyword evidence="1" id="KW-1133">Transmembrane helix</keyword>
<comment type="caution">
    <text evidence="2">The sequence shown here is derived from an EMBL/GenBank/DDBJ whole genome shotgun (WGS) entry which is preliminary data.</text>
</comment>
<dbReference type="EMBL" id="SDPK01000001">
    <property type="protein sequence ID" value="TPH02560.1"/>
    <property type="molecule type" value="Genomic_DNA"/>
</dbReference>
<evidence type="ECO:0008006" key="4">
    <source>
        <dbReference type="Google" id="ProtNLM"/>
    </source>
</evidence>
<keyword evidence="1" id="KW-0812">Transmembrane</keyword>
<protein>
    <recommendedName>
        <fullName evidence="4">Intracellular septation protein A</fullName>
    </recommendedName>
</protein>
<proteinExistence type="predicted"/>
<dbReference type="AlphaFoldDB" id="A0A502JT67"/>
<organism evidence="2 3">
    <name type="scientific">Haemophilus haemolyticus</name>
    <dbReference type="NCBI Taxonomy" id="726"/>
    <lineage>
        <taxon>Bacteria</taxon>
        <taxon>Pseudomonadati</taxon>
        <taxon>Pseudomonadota</taxon>
        <taxon>Gammaproteobacteria</taxon>
        <taxon>Pasteurellales</taxon>
        <taxon>Pasteurellaceae</taxon>
        <taxon>Haemophilus</taxon>
    </lineage>
</organism>
<accession>A0A502JT67</accession>
<name>A0A502JT67_HAEHA</name>
<gene>
    <name evidence="2" type="ORF">EUX55_00410</name>
</gene>
<evidence type="ECO:0000313" key="2">
    <source>
        <dbReference type="EMBL" id="TPH02560.1"/>
    </source>
</evidence>
<feature type="transmembrane region" description="Helical" evidence="1">
    <location>
        <begin position="22"/>
        <end position="43"/>
    </location>
</feature>
<evidence type="ECO:0000313" key="3">
    <source>
        <dbReference type="Proteomes" id="UP000317926"/>
    </source>
</evidence>
<evidence type="ECO:0000256" key="1">
    <source>
        <dbReference type="SAM" id="Phobius"/>
    </source>
</evidence>
<feature type="transmembrane region" description="Helical" evidence="1">
    <location>
        <begin position="63"/>
        <end position="86"/>
    </location>
</feature>